<organism evidence="5 6">
    <name type="scientific">Granulicatella balaenopterae</name>
    <dbReference type="NCBI Taxonomy" id="137733"/>
    <lineage>
        <taxon>Bacteria</taxon>
        <taxon>Bacillati</taxon>
        <taxon>Bacillota</taxon>
        <taxon>Bacilli</taxon>
        <taxon>Lactobacillales</taxon>
        <taxon>Carnobacteriaceae</taxon>
        <taxon>Granulicatella</taxon>
    </lineage>
</organism>
<dbReference type="Pfam" id="PF00874">
    <property type="entry name" value="PRD"/>
    <property type="match status" value="1"/>
</dbReference>
<dbReference type="InterPro" id="IPR036388">
    <property type="entry name" value="WH-like_DNA-bd_sf"/>
</dbReference>
<dbReference type="PANTHER" id="PTHR30185">
    <property type="entry name" value="CRYPTIC BETA-GLUCOSIDE BGL OPERON ANTITERMINATOR"/>
    <property type="match status" value="1"/>
</dbReference>
<feature type="domain" description="PRD" evidence="4">
    <location>
        <begin position="277"/>
        <end position="384"/>
    </location>
</feature>
<dbReference type="PROSITE" id="PS51372">
    <property type="entry name" value="PRD_2"/>
    <property type="match status" value="1"/>
</dbReference>
<dbReference type="Proteomes" id="UP000198556">
    <property type="component" value="Unassembled WGS sequence"/>
</dbReference>
<dbReference type="Pfam" id="PF08279">
    <property type="entry name" value="HTH_11"/>
    <property type="match status" value="2"/>
</dbReference>
<gene>
    <name evidence="5" type="ORF">SAMN05421767_1359</name>
</gene>
<dbReference type="InterPro" id="IPR036095">
    <property type="entry name" value="PTS_EIIB-like_sf"/>
</dbReference>
<evidence type="ECO:0000259" key="3">
    <source>
        <dbReference type="PROSITE" id="PS51094"/>
    </source>
</evidence>
<dbReference type="GO" id="GO:0008982">
    <property type="term" value="F:protein-N(PI)-phosphohistidine-sugar phosphotransferase activity"/>
    <property type="evidence" value="ECO:0007669"/>
    <property type="project" value="InterPro"/>
</dbReference>
<dbReference type="Gene3D" id="3.40.50.2300">
    <property type="match status" value="1"/>
</dbReference>
<dbReference type="STRING" id="137733.SAMN05421767_1359"/>
<dbReference type="InterPro" id="IPR002178">
    <property type="entry name" value="PTS_EIIA_type-2_dom"/>
</dbReference>
<evidence type="ECO:0000256" key="2">
    <source>
        <dbReference type="ARBA" id="ARBA00022737"/>
    </source>
</evidence>
<dbReference type="CDD" id="cd05568">
    <property type="entry name" value="PTS_IIB_bgl_like"/>
    <property type="match status" value="1"/>
</dbReference>
<dbReference type="SUPFAM" id="SSF63520">
    <property type="entry name" value="PTS-regulatory domain, PRD"/>
    <property type="match status" value="1"/>
</dbReference>
<proteinExistence type="predicted"/>
<evidence type="ECO:0000256" key="1">
    <source>
        <dbReference type="ARBA" id="ARBA00022679"/>
    </source>
</evidence>
<accession>A0A1H9N5I6</accession>
<dbReference type="GO" id="GO:0009401">
    <property type="term" value="P:phosphoenolpyruvate-dependent sugar phosphotransferase system"/>
    <property type="evidence" value="ECO:0007669"/>
    <property type="project" value="InterPro"/>
</dbReference>
<dbReference type="InterPro" id="IPR050661">
    <property type="entry name" value="BglG_antiterminators"/>
</dbReference>
<dbReference type="EMBL" id="FOGF01000035">
    <property type="protein sequence ID" value="SER31246.1"/>
    <property type="molecule type" value="Genomic_DNA"/>
</dbReference>
<dbReference type="GO" id="GO:0006355">
    <property type="term" value="P:regulation of DNA-templated transcription"/>
    <property type="evidence" value="ECO:0007669"/>
    <property type="project" value="InterPro"/>
</dbReference>
<keyword evidence="6" id="KW-1185">Reference proteome</keyword>
<dbReference type="InterPro" id="IPR016152">
    <property type="entry name" value="PTrfase/Anion_transptr"/>
</dbReference>
<keyword evidence="2" id="KW-0677">Repeat</keyword>
<dbReference type="InterPro" id="IPR036390">
    <property type="entry name" value="WH_DNA-bd_sf"/>
</dbReference>
<dbReference type="AlphaFoldDB" id="A0A1H9N5I6"/>
<reference evidence="5 6" key="1">
    <citation type="submission" date="2016-10" db="EMBL/GenBank/DDBJ databases">
        <authorList>
            <person name="de Groot N.N."/>
        </authorList>
    </citation>
    <scope>NUCLEOTIDE SEQUENCE [LARGE SCALE GENOMIC DNA]</scope>
    <source>
        <strain evidence="5 6">DSM 15827</strain>
    </source>
</reference>
<dbReference type="SUPFAM" id="SSF46785">
    <property type="entry name" value="Winged helix' DNA-binding domain"/>
    <property type="match status" value="1"/>
</dbReference>
<dbReference type="Pfam" id="PF00359">
    <property type="entry name" value="PTS_EIIA_2"/>
    <property type="match status" value="1"/>
</dbReference>
<keyword evidence="1" id="KW-0808">Transferase</keyword>
<dbReference type="OrthoDB" id="3239954at2"/>
<dbReference type="Gene3D" id="1.10.10.10">
    <property type="entry name" value="Winged helix-like DNA-binding domain superfamily/Winged helix DNA-binding domain"/>
    <property type="match status" value="2"/>
</dbReference>
<dbReference type="Gene3D" id="1.10.1790.10">
    <property type="entry name" value="PRD domain"/>
    <property type="match status" value="1"/>
</dbReference>
<dbReference type="SUPFAM" id="SSF52794">
    <property type="entry name" value="PTS system IIB component-like"/>
    <property type="match status" value="1"/>
</dbReference>
<dbReference type="SUPFAM" id="SSF55804">
    <property type="entry name" value="Phoshotransferase/anion transport protein"/>
    <property type="match status" value="1"/>
</dbReference>
<dbReference type="Gene3D" id="3.40.930.10">
    <property type="entry name" value="Mannitol-specific EII, Chain A"/>
    <property type="match status" value="1"/>
</dbReference>
<dbReference type="InterPro" id="IPR013196">
    <property type="entry name" value="HTH_11"/>
</dbReference>
<dbReference type="InterPro" id="IPR036634">
    <property type="entry name" value="PRD_sf"/>
</dbReference>
<name>A0A1H9N5I6_9LACT</name>
<dbReference type="RefSeq" id="WP_089747402.1">
    <property type="nucleotide sequence ID" value="NZ_FOGF01000035.1"/>
</dbReference>
<evidence type="ECO:0000313" key="5">
    <source>
        <dbReference type="EMBL" id="SER31246.1"/>
    </source>
</evidence>
<dbReference type="PROSITE" id="PS51094">
    <property type="entry name" value="PTS_EIIA_TYPE_2"/>
    <property type="match status" value="1"/>
</dbReference>
<evidence type="ECO:0000313" key="6">
    <source>
        <dbReference type="Proteomes" id="UP000198556"/>
    </source>
</evidence>
<dbReference type="PANTHER" id="PTHR30185:SF13">
    <property type="entry name" value="LICABCH OPERON REGULATOR-RELATED"/>
    <property type="match status" value="1"/>
</dbReference>
<protein>
    <submittedName>
        <fullName evidence="5">Transcriptional antiterminator, BglG family</fullName>
    </submittedName>
</protein>
<dbReference type="InterPro" id="IPR011608">
    <property type="entry name" value="PRD"/>
</dbReference>
<sequence>MRIGLIMDELVNSDEYITVDYLAKKYNVSKRTIQNDLSYLIQMSSRHGFQLYMRRGRGYLLEVTNLDLMNCFIKFLKSNKNLEAKDRIKNIVVLLILESDFVSTQEVADKLQISKSSIKNDLSKIERLLNSYKLQLERKRYYGMRVIGKSEYAKKLLYDFYFDDNIYLQNLMKEITSEFTQVNSLLMKQIEKENLSINYNELKNVILWLEVETLYHKRHMSGIYYMEPSNETSIKRISNKLKEILEANFNIFIDSDSLRSIEKILELNIRPKKHPIVFSNQLKKDVDEFLEEVDRTYNTTFQEDQEFKTSLFMHVSLLLDRLYQKISYKNTLIKEICIRYPMIFNIAILFTDMLKAKYDVEVTQDEAGFIATHFMAHIEKERELKFNRFNKIAVICSSGGGSAYLLKLQIESLFNKAEVESFSFLEMEEVAKYNPNLIFTIMPLSREFSAPVIYIKEMLDDLDLVRIRQVLHYDNCDSISLKDVRKYNYEIFDRNFFKVTNKTDYIKIITEMAKEIQDSGYGDENYVDKVLDREKYMSTVYMNGIAVPHPIELLANKNLLSICILKNPIIHLGKEVKIIFMLCLTKDDFEIQKDITKKLYLLMKDEFRLQYILQNKTFDELVLILKELEG</sequence>
<feature type="domain" description="PTS EIIA type-2" evidence="3">
    <location>
        <begin position="489"/>
        <end position="628"/>
    </location>
</feature>
<evidence type="ECO:0000259" key="4">
    <source>
        <dbReference type="PROSITE" id="PS51372"/>
    </source>
</evidence>